<evidence type="ECO:0000313" key="15">
    <source>
        <dbReference type="Proteomes" id="UP001238179"/>
    </source>
</evidence>
<dbReference type="FunFam" id="3.40.1690.10:FF:000001">
    <property type="entry name" value="Flagellar biosynthetic protein FlhB"/>
    <property type="match status" value="1"/>
</dbReference>
<feature type="transmembrane region" description="Helical" evidence="13">
    <location>
        <begin position="190"/>
        <end position="209"/>
    </location>
</feature>
<evidence type="ECO:0000256" key="8">
    <source>
        <dbReference type="ARBA" id="ARBA00022927"/>
    </source>
</evidence>
<keyword evidence="14" id="KW-0282">Flagellum</keyword>
<accession>A0AA48GQR0</accession>
<evidence type="ECO:0000256" key="10">
    <source>
        <dbReference type="ARBA" id="ARBA00023136"/>
    </source>
</evidence>
<dbReference type="GO" id="GO:0009306">
    <property type="term" value="P:protein secretion"/>
    <property type="evidence" value="ECO:0007669"/>
    <property type="project" value="InterPro"/>
</dbReference>
<dbReference type="PRINTS" id="PR00950">
    <property type="entry name" value="TYPE3IMSPROT"/>
</dbReference>
<dbReference type="Gene3D" id="3.40.1690.10">
    <property type="entry name" value="secretion proteins EscU"/>
    <property type="match status" value="1"/>
</dbReference>
<feature type="transmembrane region" description="Helical" evidence="13">
    <location>
        <begin position="148"/>
        <end position="170"/>
    </location>
</feature>
<evidence type="ECO:0000256" key="2">
    <source>
        <dbReference type="ARBA" id="ARBA00010690"/>
    </source>
</evidence>
<keyword evidence="4 13" id="KW-0813">Transport</keyword>
<dbReference type="PANTHER" id="PTHR30531:SF12">
    <property type="entry name" value="FLAGELLAR BIOSYNTHETIC PROTEIN FLHB"/>
    <property type="match status" value="1"/>
</dbReference>
<evidence type="ECO:0000256" key="11">
    <source>
        <dbReference type="ARBA" id="ARBA00023225"/>
    </source>
</evidence>
<evidence type="ECO:0000256" key="4">
    <source>
        <dbReference type="ARBA" id="ARBA00022448"/>
    </source>
</evidence>
<evidence type="ECO:0000256" key="7">
    <source>
        <dbReference type="ARBA" id="ARBA00022795"/>
    </source>
</evidence>
<keyword evidence="9 13" id="KW-1133">Transmembrane helix</keyword>
<name>A0AA48GQR0_9BACT</name>
<dbReference type="EMBL" id="AP027080">
    <property type="protein sequence ID" value="BDU72480.1"/>
    <property type="molecule type" value="Genomic_DNA"/>
</dbReference>
<evidence type="ECO:0000256" key="1">
    <source>
        <dbReference type="ARBA" id="ARBA00004651"/>
    </source>
</evidence>
<evidence type="ECO:0000256" key="9">
    <source>
        <dbReference type="ARBA" id="ARBA00022989"/>
    </source>
</evidence>
<keyword evidence="6 13" id="KW-0812">Transmembrane</keyword>
<evidence type="ECO:0000313" key="14">
    <source>
        <dbReference type="EMBL" id="BDU72480.1"/>
    </source>
</evidence>
<dbReference type="GO" id="GO:0044780">
    <property type="term" value="P:bacterial-type flagellum assembly"/>
    <property type="evidence" value="ECO:0007669"/>
    <property type="project" value="InterPro"/>
</dbReference>
<reference evidence="15" key="1">
    <citation type="journal article" date="2023" name="Int. J. Syst. Evol. Microbiol.">
        <title>Mesoterricola silvestris gen. nov., sp. nov., Mesoterricola sediminis sp. nov., Geothrix oryzae sp. nov., Geothrix edaphica sp. nov., Geothrix rubra sp. nov., and Geothrix limicola sp. nov., six novel members of Acidobacteriota isolated from soils.</title>
        <authorList>
            <person name="Itoh H."/>
            <person name="Sugisawa Y."/>
            <person name="Mise K."/>
            <person name="Xu Z."/>
            <person name="Kuniyasu M."/>
            <person name="Ushijima N."/>
            <person name="Kawano K."/>
            <person name="Kobayashi E."/>
            <person name="Shiratori Y."/>
            <person name="Masuda Y."/>
            <person name="Senoo K."/>
        </authorList>
    </citation>
    <scope>NUCLEOTIDE SEQUENCE [LARGE SCALE GENOMIC DNA]</scope>
    <source>
        <strain evidence="15">W79</strain>
    </source>
</reference>
<dbReference type="NCBIfam" id="TIGR00328">
    <property type="entry name" value="flhB"/>
    <property type="match status" value="1"/>
</dbReference>
<dbReference type="GO" id="GO:0005886">
    <property type="term" value="C:plasma membrane"/>
    <property type="evidence" value="ECO:0007669"/>
    <property type="project" value="UniProtKB-SubCell"/>
</dbReference>
<sequence length="351" mass="38859">MADPSRTEKATPKRRQKAKEEGSILRVADLDATIMLWANFFLFLSLGAATVGGLAGAMTFILRTSGQAGYLVENNLHALALSLLQMVGRILGPFLLANFILALANQFAQHGFSFHMKLLVPKFDKLNPASGFKKLFSPQSVANLLKSILKFIIVAWVAYLVVVPRIPAILATMTYPMAQALEYFRETIFLLYRDIMLVMIALALGDFLYQRHQHEEGMKMTKQEVKDEAKDAEGNPEIKGKQKSLIFAAAMRRIMSKVPKASVVITNPTHFAVALRYDPTTAAPILVAKGVDHLALKIRERAKESGVPIVENPPLARAIYHNVDLDKPIPGELYQAVAQVLAYVYRLKSAA</sequence>
<feature type="transmembrane region" description="Helical" evidence="13">
    <location>
        <begin position="82"/>
        <end position="104"/>
    </location>
</feature>
<keyword evidence="11 13" id="KW-1006">Bacterial flagellum protein export</keyword>
<keyword evidence="7 13" id="KW-1005">Bacterial flagellum biogenesis</keyword>
<proteinExistence type="inferred from homology"/>
<dbReference type="SUPFAM" id="SSF160544">
    <property type="entry name" value="EscU C-terminal domain-like"/>
    <property type="match status" value="1"/>
</dbReference>
<dbReference type="AlphaFoldDB" id="A0AA48GQR0"/>
<dbReference type="InterPro" id="IPR029025">
    <property type="entry name" value="T3SS_substrate_exporter_C"/>
</dbReference>
<comment type="function">
    <text evidence="12 13">Required for formation of the rod structure in the basal body of the flagellar apparatus. Together with FliI and FliH, may constitute the export apparatus of flagellin.</text>
</comment>
<evidence type="ECO:0000256" key="6">
    <source>
        <dbReference type="ARBA" id="ARBA00022692"/>
    </source>
</evidence>
<evidence type="ECO:0000256" key="12">
    <source>
        <dbReference type="ARBA" id="ARBA00025078"/>
    </source>
</evidence>
<keyword evidence="8 13" id="KW-0653">Protein transport</keyword>
<dbReference type="InterPro" id="IPR006136">
    <property type="entry name" value="FlhB"/>
</dbReference>
<dbReference type="Gene3D" id="6.10.250.2080">
    <property type="match status" value="1"/>
</dbReference>
<dbReference type="InterPro" id="IPR006135">
    <property type="entry name" value="T3SS_substrate_exporter"/>
</dbReference>
<evidence type="ECO:0000256" key="3">
    <source>
        <dbReference type="ARBA" id="ARBA00021622"/>
    </source>
</evidence>
<dbReference type="RefSeq" id="WP_316415387.1">
    <property type="nucleotide sequence ID" value="NZ_AP027080.1"/>
</dbReference>
<dbReference type="Proteomes" id="UP001238179">
    <property type="component" value="Chromosome"/>
</dbReference>
<dbReference type="Pfam" id="PF01312">
    <property type="entry name" value="Bac_export_2"/>
    <property type="match status" value="1"/>
</dbReference>
<keyword evidence="14" id="KW-0966">Cell projection</keyword>
<comment type="similarity">
    <text evidence="2 13">Belongs to the type III secretion exporter family.</text>
</comment>
<keyword evidence="5 13" id="KW-1003">Cell membrane</keyword>
<dbReference type="PANTHER" id="PTHR30531">
    <property type="entry name" value="FLAGELLAR BIOSYNTHETIC PROTEIN FLHB"/>
    <property type="match status" value="1"/>
</dbReference>
<keyword evidence="14" id="KW-0969">Cilium</keyword>
<comment type="subcellular location">
    <subcellularLocation>
        <location evidence="1">Cell membrane</location>
        <topology evidence="1">Multi-pass membrane protein</topology>
    </subcellularLocation>
</comment>
<dbReference type="KEGG" id="msil:METEAL_16540"/>
<evidence type="ECO:0000256" key="13">
    <source>
        <dbReference type="RuleBase" id="RU364091"/>
    </source>
</evidence>
<keyword evidence="10 13" id="KW-0472">Membrane</keyword>
<evidence type="ECO:0000256" key="5">
    <source>
        <dbReference type="ARBA" id="ARBA00022475"/>
    </source>
</evidence>
<gene>
    <name evidence="13 14" type="primary">flhB</name>
    <name evidence="14" type="ORF">METEAL_16540</name>
</gene>
<keyword evidence="15" id="KW-1185">Reference proteome</keyword>
<organism evidence="14 15">
    <name type="scientific">Mesoterricola silvestris</name>
    <dbReference type="NCBI Taxonomy" id="2927979"/>
    <lineage>
        <taxon>Bacteria</taxon>
        <taxon>Pseudomonadati</taxon>
        <taxon>Acidobacteriota</taxon>
        <taxon>Holophagae</taxon>
        <taxon>Holophagales</taxon>
        <taxon>Holophagaceae</taxon>
        <taxon>Mesoterricola</taxon>
    </lineage>
</organism>
<protein>
    <recommendedName>
        <fullName evidence="3 13">Flagellar biosynthetic protein FlhB</fullName>
    </recommendedName>
</protein>
<feature type="transmembrane region" description="Helical" evidence="13">
    <location>
        <begin position="36"/>
        <end position="62"/>
    </location>
</feature>